<dbReference type="EMBL" id="MT143735">
    <property type="protein sequence ID" value="QJB01807.1"/>
    <property type="molecule type" value="Genomic_DNA"/>
</dbReference>
<proteinExistence type="predicted"/>
<accession>A0A6M3LWV5</accession>
<organism evidence="1">
    <name type="scientific">viral metagenome</name>
    <dbReference type="NCBI Taxonomy" id="1070528"/>
    <lineage>
        <taxon>unclassified sequences</taxon>
        <taxon>metagenomes</taxon>
        <taxon>organismal metagenomes</taxon>
    </lineage>
</organism>
<dbReference type="AlphaFoldDB" id="A0A6M3LWV5"/>
<sequence>MENQLLKEIAQDIGETKGMVSAMRDDFEKIDRTLNRHDKRLRRIENLFIPAVAVLGLIGQKIMKLIGL</sequence>
<evidence type="ECO:0000313" key="1">
    <source>
        <dbReference type="EMBL" id="QJA98479.1"/>
    </source>
</evidence>
<name>A0A6M3LWV5_9ZZZZ</name>
<protein>
    <submittedName>
        <fullName evidence="1">Uncharacterized protein</fullName>
    </submittedName>
</protein>
<gene>
    <name evidence="1" type="ORF">MM171A01759_0004</name>
    <name evidence="2" type="ORF">MM171B01954_0004</name>
</gene>
<dbReference type="EMBL" id="MT143584">
    <property type="protein sequence ID" value="QJA98479.1"/>
    <property type="molecule type" value="Genomic_DNA"/>
</dbReference>
<evidence type="ECO:0000313" key="2">
    <source>
        <dbReference type="EMBL" id="QJB01807.1"/>
    </source>
</evidence>
<reference evidence="1" key="1">
    <citation type="submission" date="2020-03" db="EMBL/GenBank/DDBJ databases">
        <title>The deep terrestrial virosphere.</title>
        <authorList>
            <person name="Holmfeldt K."/>
            <person name="Nilsson E."/>
            <person name="Simone D."/>
            <person name="Lopez-Fernandez M."/>
            <person name="Wu X."/>
            <person name="de Brujin I."/>
            <person name="Lundin D."/>
            <person name="Andersson A."/>
            <person name="Bertilsson S."/>
            <person name="Dopson M."/>
        </authorList>
    </citation>
    <scope>NUCLEOTIDE SEQUENCE</scope>
    <source>
        <strain evidence="1">MM171A01759</strain>
        <strain evidence="2">MM171B01954</strain>
    </source>
</reference>